<dbReference type="PANTHER" id="PTHR23163">
    <property type="entry name" value="RING FINGER PROTEIN-RELATED"/>
    <property type="match status" value="1"/>
</dbReference>
<dbReference type="PROSITE" id="PS50089">
    <property type="entry name" value="ZF_RING_2"/>
    <property type="match status" value="1"/>
</dbReference>
<evidence type="ECO:0000256" key="13">
    <source>
        <dbReference type="ARBA" id="ARBA00059679"/>
    </source>
</evidence>
<dbReference type="GO" id="GO:0005634">
    <property type="term" value="C:nucleus"/>
    <property type="evidence" value="ECO:0007669"/>
    <property type="project" value="UniProtKB-SubCell"/>
</dbReference>
<evidence type="ECO:0000313" key="20">
    <source>
        <dbReference type="Proteomes" id="UP001309876"/>
    </source>
</evidence>
<dbReference type="GO" id="GO:0061630">
    <property type="term" value="F:ubiquitin protein ligase activity"/>
    <property type="evidence" value="ECO:0007669"/>
    <property type="project" value="UniProtKB-EC"/>
</dbReference>
<feature type="region of interest" description="Disordered" evidence="17">
    <location>
        <begin position="329"/>
        <end position="355"/>
    </location>
</feature>
<comment type="caution">
    <text evidence="19">The sequence shown here is derived from an EMBL/GenBank/DDBJ whole genome shotgun (WGS) entry which is preliminary data.</text>
</comment>
<evidence type="ECO:0000256" key="8">
    <source>
        <dbReference type="ARBA" id="ARBA00022786"/>
    </source>
</evidence>
<evidence type="ECO:0000256" key="7">
    <source>
        <dbReference type="ARBA" id="ARBA00022771"/>
    </source>
</evidence>
<dbReference type="Pfam" id="PF13923">
    <property type="entry name" value="zf-C3HC4_2"/>
    <property type="match status" value="1"/>
</dbReference>
<evidence type="ECO:0000256" key="4">
    <source>
        <dbReference type="ARBA" id="ARBA00005555"/>
    </source>
</evidence>
<proteinExistence type="inferred from homology"/>
<evidence type="ECO:0000256" key="11">
    <source>
        <dbReference type="ARBA" id="ARBA00023054"/>
    </source>
</evidence>
<dbReference type="GO" id="GO:0006325">
    <property type="term" value="P:chromatin organization"/>
    <property type="evidence" value="ECO:0007669"/>
    <property type="project" value="UniProtKB-KW"/>
</dbReference>
<organism evidence="19 20">
    <name type="scientific">Lithohypha guttulata</name>
    <dbReference type="NCBI Taxonomy" id="1690604"/>
    <lineage>
        <taxon>Eukaryota</taxon>
        <taxon>Fungi</taxon>
        <taxon>Dikarya</taxon>
        <taxon>Ascomycota</taxon>
        <taxon>Pezizomycotina</taxon>
        <taxon>Eurotiomycetes</taxon>
        <taxon>Chaetothyriomycetidae</taxon>
        <taxon>Chaetothyriales</taxon>
        <taxon>Trichomeriaceae</taxon>
        <taxon>Lithohypha</taxon>
    </lineage>
</organism>
<dbReference type="Gene3D" id="3.30.40.10">
    <property type="entry name" value="Zinc/RING finger domain, C3HC4 (zinc finger)"/>
    <property type="match status" value="1"/>
</dbReference>
<comment type="pathway">
    <text evidence="3 15">Protein modification; protein ubiquitination.</text>
</comment>
<feature type="compositionally biased region" description="Basic and acidic residues" evidence="17">
    <location>
        <begin position="31"/>
        <end position="41"/>
    </location>
</feature>
<dbReference type="EMBL" id="JAVRRJ010000002">
    <property type="protein sequence ID" value="KAK5088751.1"/>
    <property type="molecule type" value="Genomic_DNA"/>
</dbReference>
<feature type="compositionally biased region" description="Basic and acidic residues" evidence="17">
    <location>
        <begin position="330"/>
        <end position="355"/>
    </location>
</feature>
<dbReference type="SMART" id="SM00184">
    <property type="entry name" value="RING"/>
    <property type="match status" value="1"/>
</dbReference>
<comment type="function">
    <text evidence="13">E3 ubiquitin-protein ligase that mediates monoubiquitination of histone H2B to form H2BK123ub1. H2BK123ub1 gives a specific tag for epigenetic transcriptional activation and is also a prerequisite for H3K4me and H3K79me formation.</text>
</comment>
<evidence type="ECO:0000256" key="6">
    <source>
        <dbReference type="ARBA" id="ARBA00022723"/>
    </source>
</evidence>
<dbReference type="InterPro" id="IPR017907">
    <property type="entry name" value="Znf_RING_CS"/>
</dbReference>
<comment type="similarity">
    <text evidence="4 15">Belongs to the BRE1 family.</text>
</comment>
<dbReference type="Proteomes" id="UP001309876">
    <property type="component" value="Unassembled WGS sequence"/>
</dbReference>
<feature type="coiled-coil region" evidence="16">
    <location>
        <begin position="158"/>
        <end position="209"/>
    </location>
</feature>
<keyword evidence="12 15" id="KW-0539">Nucleus</keyword>
<keyword evidence="20" id="KW-1185">Reference proteome</keyword>
<comment type="catalytic activity">
    <reaction evidence="1 15">
        <text>S-ubiquitinyl-[E2 ubiquitin-conjugating enzyme]-L-cysteine + [acceptor protein]-L-lysine = [E2 ubiquitin-conjugating enzyme]-L-cysteine + N(6)-ubiquitinyl-[acceptor protein]-L-lysine.</text>
        <dbReference type="EC" id="2.3.2.27"/>
    </reaction>
</comment>
<evidence type="ECO:0000256" key="1">
    <source>
        <dbReference type="ARBA" id="ARBA00000900"/>
    </source>
</evidence>
<dbReference type="CDD" id="cd16499">
    <property type="entry name" value="RING-HC_Bre1-like"/>
    <property type="match status" value="1"/>
</dbReference>
<evidence type="ECO:0000256" key="2">
    <source>
        <dbReference type="ARBA" id="ARBA00004123"/>
    </source>
</evidence>
<protein>
    <recommendedName>
        <fullName evidence="15">E3 ubiquitin protein ligase</fullName>
        <ecNumber evidence="15">2.3.2.27</ecNumber>
    </recommendedName>
</protein>
<keyword evidence="19" id="KW-0012">Acyltransferase</keyword>
<evidence type="ECO:0000256" key="10">
    <source>
        <dbReference type="ARBA" id="ARBA00022853"/>
    </source>
</evidence>
<keyword evidence="10 15" id="KW-0156">Chromatin regulator</keyword>
<dbReference type="GO" id="GO:0008270">
    <property type="term" value="F:zinc ion binding"/>
    <property type="evidence" value="ECO:0007669"/>
    <property type="project" value="UniProtKB-KW"/>
</dbReference>
<evidence type="ECO:0000256" key="14">
    <source>
        <dbReference type="PROSITE-ProRule" id="PRU00175"/>
    </source>
</evidence>
<dbReference type="Pfam" id="PF08647">
    <property type="entry name" value="BRE1"/>
    <property type="match status" value="1"/>
</dbReference>
<keyword evidence="6 15" id="KW-0479">Metal-binding</keyword>
<dbReference type="EC" id="2.3.2.27" evidence="15"/>
<keyword evidence="5 15" id="KW-0808">Transferase</keyword>
<dbReference type="AlphaFoldDB" id="A0AAN7T343"/>
<feature type="region of interest" description="Disordered" evidence="17">
    <location>
        <begin position="1"/>
        <end position="41"/>
    </location>
</feature>
<comment type="subcellular location">
    <subcellularLocation>
        <location evidence="2 15">Nucleus</location>
    </subcellularLocation>
</comment>
<evidence type="ECO:0000313" key="19">
    <source>
        <dbReference type="EMBL" id="KAK5088751.1"/>
    </source>
</evidence>
<evidence type="ECO:0000256" key="9">
    <source>
        <dbReference type="ARBA" id="ARBA00022833"/>
    </source>
</evidence>
<feature type="coiled-coil region" evidence="16">
    <location>
        <begin position="398"/>
        <end position="503"/>
    </location>
</feature>
<evidence type="ECO:0000256" key="12">
    <source>
        <dbReference type="ARBA" id="ARBA00023242"/>
    </source>
</evidence>
<reference evidence="19 20" key="1">
    <citation type="submission" date="2023-08" db="EMBL/GenBank/DDBJ databases">
        <title>Black Yeasts Isolated from many extreme environments.</title>
        <authorList>
            <person name="Coleine C."/>
            <person name="Stajich J.E."/>
            <person name="Selbmann L."/>
        </authorList>
    </citation>
    <scope>NUCLEOTIDE SEQUENCE [LARGE SCALE GENOMIC DNA]</scope>
    <source>
        <strain evidence="19 20">CCFEE 5910</strain>
    </source>
</reference>
<dbReference type="PROSITE" id="PS00518">
    <property type="entry name" value="ZF_RING_1"/>
    <property type="match status" value="1"/>
</dbReference>
<evidence type="ECO:0000256" key="17">
    <source>
        <dbReference type="SAM" id="MobiDB-lite"/>
    </source>
</evidence>
<dbReference type="SUPFAM" id="SSF57850">
    <property type="entry name" value="RING/U-box"/>
    <property type="match status" value="1"/>
</dbReference>
<gene>
    <name evidence="19" type="primary">BRE1</name>
    <name evidence="19" type="ORF">LTR05_002972</name>
</gene>
<feature type="domain" description="RING-type" evidence="18">
    <location>
        <begin position="652"/>
        <end position="690"/>
    </location>
</feature>
<dbReference type="PANTHER" id="PTHR23163:SF0">
    <property type="entry name" value="E3 UBIQUITIN-PROTEIN LIGASE BRE1"/>
    <property type="match status" value="1"/>
</dbReference>
<feature type="coiled-coil region" evidence="16">
    <location>
        <begin position="581"/>
        <end position="636"/>
    </location>
</feature>
<dbReference type="GO" id="GO:0016567">
    <property type="term" value="P:protein ubiquitination"/>
    <property type="evidence" value="ECO:0007669"/>
    <property type="project" value="UniProtKB-UniRule"/>
</dbReference>
<keyword evidence="8 15" id="KW-0833">Ubl conjugation pathway</keyword>
<feature type="compositionally biased region" description="Basic and acidic residues" evidence="17">
    <location>
        <begin position="1"/>
        <end position="16"/>
    </location>
</feature>
<keyword evidence="11 15" id="KW-0175">Coiled coil</keyword>
<dbReference type="InterPro" id="IPR013956">
    <property type="entry name" value="E3_ubiquit_lig_Bre1"/>
</dbReference>
<evidence type="ECO:0000256" key="3">
    <source>
        <dbReference type="ARBA" id="ARBA00004906"/>
    </source>
</evidence>
<keyword evidence="7 14" id="KW-0863">Zinc-finger</keyword>
<evidence type="ECO:0000259" key="18">
    <source>
        <dbReference type="PROSITE" id="PS50089"/>
    </source>
</evidence>
<dbReference type="Pfam" id="PF26095">
    <property type="entry name" value="CC_Bre1"/>
    <property type="match status" value="1"/>
</dbReference>
<evidence type="ECO:0000256" key="16">
    <source>
        <dbReference type="SAM" id="Coils"/>
    </source>
</evidence>
<dbReference type="InterPro" id="IPR001841">
    <property type="entry name" value="Znf_RING"/>
</dbReference>
<sequence>MEDRKRPLNDHHDSVHPSKKQATSANGAGKGHRDDDMPWKDDLEKFQKDALLRQLNEYKRERKDLESQISDLKKKARDHDDHIRTIDAWLKQLVDEVKVLMPTDDDSMDIDAVPSSLQFTDQKAFEQHLQTHATNIQVLIERLSARTKDFTPEISELYAKVNRLLASEKEHLAELERLRADSSDLDERLQNASLRYMLAEKKLDRAKSVTAAKLDKGLLLGGINSSKDDSTAVKREDSQMNGVSDHGEEVAELEVEVKKTTAINEKQQEQIAKLEEENAKLTTQLTELTSKSSVFTDDDYSKTELYKQLRLQHDDAVKKLNDLEAMTSQLRDDNSKLQSERTKHQDSIEDENRTALSEKVESLSHAQMDLARIRNHRDEILADQTMKKAALDERADSLKKLKELTTAQEERIKALESENERLTTQTGNIMAVSSELDSMSPEELRGKYQELEKKYSLLNGELASMSSAYQKTQKLANQKVSEYTTLEEKMVRLSAEKAKADQKYFGSMKLKETRDMEIRTLKMQTTKSSEIIAQLKEAETVTRSLLTNLEKQLGEIKVALTAKTTEYQLATKQSTSYASDVARLNAQITDLKQNLSAKDAKLNTTATACRSAEAEVEGLKAALATTQKSLDSWKNKTGQSDEQELLRQIAYCTVCRKNLKNTVIKSCGHTFCNECVEKVVQLRSRKCPNCGKAFGSSDHQRIVL</sequence>
<evidence type="ECO:0000256" key="15">
    <source>
        <dbReference type="RuleBase" id="RU365038"/>
    </source>
</evidence>
<name>A0AAN7T343_9EURO</name>
<dbReference type="GO" id="GO:0033503">
    <property type="term" value="C:HULC complex"/>
    <property type="evidence" value="ECO:0007669"/>
    <property type="project" value="TreeGrafter"/>
</dbReference>
<dbReference type="InterPro" id="IPR013083">
    <property type="entry name" value="Znf_RING/FYVE/PHD"/>
</dbReference>
<accession>A0AAN7T343</accession>
<evidence type="ECO:0000256" key="5">
    <source>
        <dbReference type="ARBA" id="ARBA00022679"/>
    </source>
</evidence>
<keyword evidence="9 15" id="KW-0862">Zinc</keyword>
<feature type="coiled-coil region" evidence="16">
    <location>
        <begin position="48"/>
        <end position="82"/>
    </location>
</feature>
<dbReference type="InterPro" id="IPR058643">
    <property type="entry name" value="BRE1-like_CC"/>
</dbReference>